<gene>
    <name evidence="2" type="ORF">HaLaN_20122</name>
</gene>
<feature type="compositionally biased region" description="Polar residues" evidence="1">
    <location>
        <begin position="86"/>
        <end position="99"/>
    </location>
</feature>
<name>A0A699ZWJ2_HAELA</name>
<accession>A0A699ZWJ2</accession>
<evidence type="ECO:0000313" key="2">
    <source>
        <dbReference type="EMBL" id="GFH22628.1"/>
    </source>
</evidence>
<keyword evidence="3" id="KW-1185">Reference proteome</keyword>
<organism evidence="2 3">
    <name type="scientific">Haematococcus lacustris</name>
    <name type="common">Green alga</name>
    <name type="synonym">Haematococcus pluvialis</name>
    <dbReference type="NCBI Taxonomy" id="44745"/>
    <lineage>
        <taxon>Eukaryota</taxon>
        <taxon>Viridiplantae</taxon>
        <taxon>Chlorophyta</taxon>
        <taxon>core chlorophytes</taxon>
        <taxon>Chlorophyceae</taxon>
        <taxon>CS clade</taxon>
        <taxon>Chlamydomonadales</taxon>
        <taxon>Haematococcaceae</taxon>
        <taxon>Haematococcus</taxon>
    </lineage>
</organism>
<proteinExistence type="predicted"/>
<comment type="caution">
    <text evidence="2">The sequence shown here is derived from an EMBL/GenBank/DDBJ whole genome shotgun (WGS) entry which is preliminary data.</text>
</comment>
<sequence length="99" mass="10473">MQHRVLHRIGKSKWRLLELCSWTDLLSGPPRARNLVNAFAGVPDVVTLHAGLPSTDSFPLLTICASSLPHSQQACQVPTAAASVPESAQPTGATTTDCA</sequence>
<feature type="non-terminal residue" evidence="2">
    <location>
        <position position="1"/>
    </location>
</feature>
<reference evidence="2 3" key="1">
    <citation type="submission" date="2020-02" db="EMBL/GenBank/DDBJ databases">
        <title>Draft genome sequence of Haematococcus lacustris strain NIES-144.</title>
        <authorList>
            <person name="Morimoto D."/>
            <person name="Nakagawa S."/>
            <person name="Yoshida T."/>
            <person name="Sawayama S."/>
        </authorList>
    </citation>
    <scope>NUCLEOTIDE SEQUENCE [LARGE SCALE GENOMIC DNA]</scope>
    <source>
        <strain evidence="2 3">NIES-144</strain>
    </source>
</reference>
<evidence type="ECO:0000256" key="1">
    <source>
        <dbReference type="SAM" id="MobiDB-lite"/>
    </source>
</evidence>
<dbReference type="Proteomes" id="UP000485058">
    <property type="component" value="Unassembled WGS sequence"/>
</dbReference>
<dbReference type="AlphaFoldDB" id="A0A699ZWJ2"/>
<feature type="region of interest" description="Disordered" evidence="1">
    <location>
        <begin position="79"/>
        <end position="99"/>
    </location>
</feature>
<evidence type="ECO:0000313" key="3">
    <source>
        <dbReference type="Proteomes" id="UP000485058"/>
    </source>
</evidence>
<dbReference type="EMBL" id="BLLF01002083">
    <property type="protein sequence ID" value="GFH22628.1"/>
    <property type="molecule type" value="Genomic_DNA"/>
</dbReference>
<protein>
    <submittedName>
        <fullName evidence="2">Uncharacterized protein</fullName>
    </submittedName>
</protein>
<feature type="non-terminal residue" evidence="2">
    <location>
        <position position="99"/>
    </location>
</feature>